<dbReference type="EMBL" id="CAJNIZ010042947">
    <property type="protein sequence ID" value="CAE7644229.1"/>
    <property type="molecule type" value="Genomic_DNA"/>
</dbReference>
<dbReference type="OrthoDB" id="422736at2759"/>
<keyword evidence="3" id="KW-1185">Reference proteome</keyword>
<feature type="non-terminal residue" evidence="2">
    <location>
        <position position="1"/>
    </location>
</feature>
<accession>A0A812VV25</accession>
<name>A0A812VV25_SYMPI</name>
<reference evidence="2" key="1">
    <citation type="submission" date="2021-02" db="EMBL/GenBank/DDBJ databases">
        <authorList>
            <person name="Dougan E. K."/>
            <person name="Rhodes N."/>
            <person name="Thang M."/>
            <person name="Chan C."/>
        </authorList>
    </citation>
    <scope>NUCLEOTIDE SEQUENCE</scope>
</reference>
<evidence type="ECO:0000313" key="2">
    <source>
        <dbReference type="EMBL" id="CAE7644229.1"/>
    </source>
</evidence>
<evidence type="ECO:0000256" key="1">
    <source>
        <dbReference type="SAM" id="MobiDB-lite"/>
    </source>
</evidence>
<feature type="non-terminal residue" evidence="2">
    <location>
        <position position="169"/>
    </location>
</feature>
<comment type="caution">
    <text evidence="2">The sequence shown here is derived from an EMBL/GenBank/DDBJ whole genome shotgun (WGS) entry which is preliminary data.</text>
</comment>
<dbReference type="Proteomes" id="UP000649617">
    <property type="component" value="Unassembled WGS sequence"/>
</dbReference>
<feature type="region of interest" description="Disordered" evidence="1">
    <location>
        <begin position="149"/>
        <end position="169"/>
    </location>
</feature>
<organism evidence="2 3">
    <name type="scientific">Symbiodinium pilosum</name>
    <name type="common">Dinoflagellate</name>
    <dbReference type="NCBI Taxonomy" id="2952"/>
    <lineage>
        <taxon>Eukaryota</taxon>
        <taxon>Sar</taxon>
        <taxon>Alveolata</taxon>
        <taxon>Dinophyceae</taxon>
        <taxon>Suessiales</taxon>
        <taxon>Symbiodiniaceae</taxon>
        <taxon>Symbiodinium</taxon>
    </lineage>
</organism>
<proteinExistence type="predicted"/>
<protein>
    <submittedName>
        <fullName evidence="2">Uncharacterized protein</fullName>
    </submittedName>
</protein>
<dbReference type="AlphaFoldDB" id="A0A812VV25"/>
<gene>
    <name evidence="2" type="ORF">SPIL2461_LOCUS17098</name>
</gene>
<sequence>SDVCAEWLAQHSSPSKAPKASQSAAKGLYGPRNFPFVCSGTFIGRAASLRRVLRRTLKLYAQTKEYNDQALIAVLLLQRPSLGFVDSSAELFLGLHGHDEFLDLERPLCRGSYFEREKPATTTAKPAQEASGPMPEYTAVRSFRGLLPPRLQRSKAGPPSVMHFNGNGK</sequence>
<evidence type="ECO:0000313" key="3">
    <source>
        <dbReference type="Proteomes" id="UP000649617"/>
    </source>
</evidence>